<accession>A0A0M2NEW3</accession>
<dbReference type="SUPFAM" id="SSF51735">
    <property type="entry name" value="NAD(P)-binding Rossmann-fold domains"/>
    <property type="match status" value="1"/>
</dbReference>
<name>A0A0M2NEW3_9FIRM</name>
<dbReference type="InterPro" id="IPR050129">
    <property type="entry name" value="Zn_alcohol_dh"/>
</dbReference>
<dbReference type="Gene3D" id="3.90.180.10">
    <property type="entry name" value="Medium-chain alcohol dehydrogenases, catalytic domain"/>
    <property type="match status" value="1"/>
</dbReference>
<organism evidence="4 5">
    <name type="scientific">Christensenella hongkongensis</name>
    <dbReference type="NCBI Taxonomy" id="270498"/>
    <lineage>
        <taxon>Bacteria</taxon>
        <taxon>Bacillati</taxon>
        <taxon>Bacillota</taxon>
        <taxon>Clostridia</taxon>
        <taxon>Christensenellales</taxon>
        <taxon>Christensenellaceae</taxon>
        <taxon>Christensenella</taxon>
    </lineage>
</organism>
<dbReference type="STRING" id="270498.CHK_1838"/>
<evidence type="ECO:0000313" key="5">
    <source>
        <dbReference type="Proteomes" id="UP000034076"/>
    </source>
</evidence>
<dbReference type="EMBL" id="LAYJ01000102">
    <property type="protein sequence ID" value="KKI50723.1"/>
    <property type="molecule type" value="Genomic_DNA"/>
</dbReference>
<dbReference type="RefSeq" id="WP_046443694.1">
    <property type="nucleotide sequence ID" value="NZ_LAYJ01000102.1"/>
</dbReference>
<dbReference type="PATRIC" id="fig|270498.16.peg.1105"/>
<evidence type="ECO:0000313" key="4">
    <source>
        <dbReference type="EMBL" id="KKI50723.1"/>
    </source>
</evidence>
<dbReference type="InterPro" id="IPR013149">
    <property type="entry name" value="ADH-like_C"/>
</dbReference>
<dbReference type="Gene3D" id="3.40.50.720">
    <property type="entry name" value="NAD(P)-binding Rossmann-like Domain"/>
    <property type="match status" value="1"/>
</dbReference>
<reference evidence="4 5" key="1">
    <citation type="submission" date="2015-04" db="EMBL/GenBank/DDBJ databases">
        <title>Draft genome sequence of bacteremic isolate Catabacter hongkongensis type strain HKU16T.</title>
        <authorList>
            <person name="Lau S.K."/>
            <person name="Teng J.L."/>
            <person name="Huang Y."/>
            <person name="Curreem S.O."/>
            <person name="Tsui S.K."/>
            <person name="Woo P.C."/>
        </authorList>
    </citation>
    <scope>NUCLEOTIDE SEQUENCE [LARGE SCALE GENOMIC DNA]</scope>
    <source>
        <strain evidence="4 5">HKU16</strain>
    </source>
</reference>
<dbReference type="OrthoDB" id="9769198at2"/>
<dbReference type="InterPro" id="IPR013154">
    <property type="entry name" value="ADH-like_N"/>
</dbReference>
<gene>
    <name evidence="4" type="ORF">CHK_1838</name>
</gene>
<dbReference type="InterPro" id="IPR036291">
    <property type="entry name" value="NAD(P)-bd_dom_sf"/>
</dbReference>
<feature type="domain" description="Alcohol dehydrogenase-like C-terminal" evidence="2">
    <location>
        <begin position="177"/>
        <end position="307"/>
    </location>
</feature>
<evidence type="ECO:0000259" key="2">
    <source>
        <dbReference type="Pfam" id="PF00107"/>
    </source>
</evidence>
<comment type="caution">
    <text evidence="4">The sequence shown here is derived from an EMBL/GenBank/DDBJ whole genome shotgun (WGS) entry which is preliminary data.</text>
</comment>
<keyword evidence="5" id="KW-1185">Reference proteome</keyword>
<dbReference type="Proteomes" id="UP000034076">
    <property type="component" value="Unassembled WGS sequence"/>
</dbReference>
<keyword evidence="1" id="KW-0560">Oxidoreductase</keyword>
<dbReference type="InterPro" id="IPR011032">
    <property type="entry name" value="GroES-like_sf"/>
</dbReference>
<proteinExistence type="predicted"/>
<dbReference type="AlphaFoldDB" id="A0A0M2NEW3"/>
<protein>
    <submittedName>
        <fullName evidence="4">Alcohol dehydrogenase GroES domain protein</fullName>
    </submittedName>
</protein>
<dbReference type="GO" id="GO:0016491">
    <property type="term" value="F:oxidoreductase activity"/>
    <property type="evidence" value="ECO:0007669"/>
    <property type="project" value="UniProtKB-KW"/>
</dbReference>
<sequence length="346" mass="37096">MKACIYHGIEQLAVEERERPVLPQGGAVAKILRASVCGTDLRAYRSGSDKIEDGRIIGHEACYLLEDISPEIKGYEKEERVIVAPAVGCGECRQCKKGKTNMCDTLKTIGFEWDGTFAQYCAIPAQAFRMGNVIRVPEHVSDVQACLAEPVACAINAQSYLTIGKGDAVLVFGAGYLGCIHAELAFLSGAKQVIIAEISAKRRQQAQKDVKGVVTVDSSAPDFKEQIGKVTNGSGVDVVITACPAGITHKTGLELLNKLGRMSLFGGLAGDGHGFLDSNLIHYKEAAVYGVHASSAEHNKQALDLIATGKLDVTKYAQEYPMEHIGQAMKDLIAEDVVKAVLSCEK</sequence>
<dbReference type="Pfam" id="PF08240">
    <property type="entry name" value="ADH_N"/>
    <property type="match status" value="1"/>
</dbReference>
<evidence type="ECO:0000259" key="3">
    <source>
        <dbReference type="Pfam" id="PF08240"/>
    </source>
</evidence>
<evidence type="ECO:0000256" key="1">
    <source>
        <dbReference type="ARBA" id="ARBA00023002"/>
    </source>
</evidence>
<dbReference type="SUPFAM" id="SSF50129">
    <property type="entry name" value="GroES-like"/>
    <property type="match status" value="1"/>
</dbReference>
<dbReference type="PANTHER" id="PTHR43401:SF2">
    <property type="entry name" value="L-THREONINE 3-DEHYDROGENASE"/>
    <property type="match status" value="1"/>
</dbReference>
<feature type="domain" description="Alcohol dehydrogenase-like N-terminal" evidence="3">
    <location>
        <begin position="26"/>
        <end position="127"/>
    </location>
</feature>
<dbReference type="PANTHER" id="PTHR43401">
    <property type="entry name" value="L-THREONINE 3-DEHYDROGENASE"/>
    <property type="match status" value="1"/>
</dbReference>
<dbReference type="Pfam" id="PF00107">
    <property type="entry name" value="ADH_zinc_N"/>
    <property type="match status" value="1"/>
</dbReference>